<evidence type="ECO:0000313" key="12">
    <source>
        <dbReference type="Proteomes" id="UP000524535"/>
    </source>
</evidence>
<evidence type="ECO:0000256" key="1">
    <source>
        <dbReference type="ARBA" id="ARBA00004141"/>
    </source>
</evidence>
<protein>
    <submittedName>
        <fullName evidence="8">MFS family permease</fullName>
    </submittedName>
</protein>
<feature type="domain" description="Major facilitator superfamily (MFS) profile" evidence="7">
    <location>
        <begin position="15"/>
        <end position="407"/>
    </location>
</feature>
<feature type="transmembrane region" description="Helical" evidence="6">
    <location>
        <begin position="381"/>
        <end position="403"/>
    </location>
</feature>
<dbReference type="Proteomes" id="UP000576087">
    <property type="component" value="Unassembled WGS sequence"/>
</dbReference>
<dbReference type="Pfam" id="PF07690">
    <property type="entry name" value="MFS_1"/>
    <property type="match status" value="1"/>
</dbReference>
<evidence type="ECO:0000256" key="2">
    <source>
        <dbReference type="ARBA" id="ARBA00022692"/>
    </source>
</evidence>
<dbReference type="EMBL" id="JACIGW010000003">
    <property type="protein sequence ID" value="MBB4349645.1"/>
    <property type="molecule type" value="Genomic_DNA"/>
</dbReference>
<organism evidence="8 11">
    <name type="scientific">Aliirhizobium cellulosilyticum</name>
    <dbReference type="NCBI Taxonomy" id="393664"/>
    <lineage>
        <taxon>Bacteria</taxon>
        <taxon>Pseudomonadati</taxon>
        <taxon>Pseudomonadota</taxon>
        <taxon>Alphaproteobacteria</taxon>
        <taxon>Hyphomicrobiales</taxon>
        <taxon>Rhizobiaceae</taxon>
        <taxon>Aliirhizobium</taxon>
    </lineage>
</organism>
<evidence type="ECO:0000313" key="13">
    <source>
        <dbReference type="Proteomes" id="UP000576087"/>
    </source>
</evidence>
<dbReference type="GO" id="GO:0046943">
    <property type="term" value="F:carboxylic acid transmembrane transporter activity"/>
    <property type="evidence" value="ECO:0007669"/>
    <property type="project" value="TreeGrafter"/>
</dbReference>
<sequence>MLQWYQELNSKERKTFYACFAGWATDALDTQLFSFLIPTLVAFWSITNAEAGWLGTSALISSSVGGWVAGILCDRIGRVKVMKIAIAWFTVFTIASGFADSYEHLLIARILSGLGFGGEWAAGAVLMGEVIRPAYRGKAVGSVQSAYALGYGFAAILSSVLFATIEPSEAWRWMFWIGALPAVWVFWALRGVEEPEVFLKAKKEQHARGERVNPLVIFAPRYLKTTILCSLLALGVQGGAFSIVMWLPSFLKSSYHLTSVEVGYYVFVLTFGSFVGYIVAAYLCDSIGRRLSFFVFTILNWIIIPVFLFVPEMGAVSLLLIFLLGFSLLGIYSALGPYFTELFPSLIRANGQAFSYNFGRAVGAFYPAIVGMLASAELLPLHSAMGVTAMSAYVFVLLAVAILPETNGRDLTTTDGKVDAMPVAPSGQPNEVNP</sequence>
<feature type="transmembrane region" description="Helical" evidence="6">
    <location>
        <begin position="291"/>
        <end position="310"/>
    </location>
</feature>
<dbReference type="CDD" id="cd17371">
    <property type="entry name" value="MFS_MucK"/>
    <property type="match status" value="1"/>
</dbReference>
<reference evidence="11 12" key="1">
    <citation type="submission" date="2020-08" db="EMBL/GenBank/DDBJ databases">
        <title>Genomic Encyclopedia of Type Strains, Phase IV (KMG-V): Genome sequencing to study the core and pangenomes of soil and plant-associated prokaryotes.</title>
        <authorList>
            <person name="Whitman W."/>
        </authorList>
    </citation>
    <scope>NUCLEOTIDE SEQUENCE [LARGE SCALE GENOMIC DNA]</scope>
    <source>
        <strain evidence="9 12">SEMIA 444</strain>
        <strain evidence="8 11">SEMIA 448</strain>
        <strain evidence="10 13">SEMIA 452</strain>
    </source>
</reference>
<dbReference type="AlphaFoldDB" id="A0A7W6S9F5"/>
<evidence type="ECO:0000313" key="8">
    <source>
        <dbReference type="EMBL" id="MBB4349645.1"/>
    </source>
</evidence>
<dbReference type="InterPro" id="IPR011701">
    <property type="entry name" value="MFS"/>
</dbReference>
<keyword evidence="4 6" id="KW-0472">Membrane</keyword>
<dbReference type="SUPFAM" id="SSF103473">
    <property type="entry name" value="MFS general substrate transporter"/>
    <property type="match status" value="1"/>
</dbReference>
<dbReference type="EMBL" id="JACIHM010000003">
    <property type="protein sequence ID" value="MBB4446765.1"/>
    <property type="molecule type" value="Genomic_DNA"/>
</dbReference>
<accession>A0A7W6S9F5</accession>
<evidence type="ECO:0000313" key="9">
    <source>
        <dbReference type="EMBL" id="MBB4412134.1"/>
    </source>
</evidence>
<gene>
    <name evidence="9" type="ORF">GGE31_002647</name>
    <name evidence="8" type="ORF">GGE33_003407</name>
    <name evidence="10" type="ORF">GGE35_002587</name>
</gene>
<keyword evidence="12" id="KW-1185">Reference proteome</keyword>
<dbReference type="Proteomes" id="UP000520770">
    <property type="component" value="Unassembled WGS sequence"/>
</dbReference>
<evidence type="ECO:0000256" key="3">
    <source>
        <dbReference type="ARBA" id="ARBA00022989"/>
    </source>
</evidence>
<dbReference type="GO" id="GO:0005886">
    <property type="term" value="C:plasma membrane"/>
    <property type="evidence" value="ECO:0007669"/>
    <property type="project" value="TreeGrafter"/>
</dbReference>
<feature type="transmembrane region" description="Helical" evidence="6">
    <location>
        <begin position="171"/>
        <end position="189"/>
    </location>
</feature>
<keyword evidence="2 6" id="KW-0812">Transmembrane</keyword>
<feature type="transmembrane region" description="Helical" evidence="6">
    <location>
        <begin position="52"/>
        <end position="72"/>
    </location>
</feature>
<feature type="transmembrane region" description="Helical" evidence="6">
    <location>
        <begin position="316"/>
        <end position="335"/>
    </location>
</feature>
<evidence type="ECO:0000259" key="7">
    <source>
        <dbReference type="PROSITE" id="PS50850"/>
    </source>
</evidence>
<dbReference type="InterPro" id="IPR020846">
    <property type="entry name" value="MFS_dom"/>
</dbReference>
<evidence type="ECO:0000256" key="6">
    <source>
        <dbReference type="SAM" id="Phobius"/>
    </source>
</evidence>
<feature type="transmembrane region" description="Helical" evidence="6">
    <location>
        <begin position="356"/>
        <end position="375"/>
    </location>
</feature>
<dbReference type="Gene3D" id="1.20.1250.20">
    <property type="entry name" value="MFS general substrate transporter like domains"/>
    <property type="match status" value="2"/>
</dbReference>
<name>A0A7W6S9F5_9HYPH</name>
<feature type="transmembrane region" description="Helical" evidence="6">
    <location>
        <begin position="146"/>
        <end position="165"/>
    </location>
</feature>
<dbReference type="EMBL" id="JACIGY010000003">
    <property type="protein sequence ID" value="MBB4412134.1"/>
    <property type="molecule type" value="Genomic_DNA"/>
</dbReference>
<evidence type="ECO:0000313" key="10">
    <source>
        <dbReference type="EMBL" id="MBB4446765.1"/>
    </source>
</evidence>
<feature type="region of interest" description="Disordered" evidence="5">
    <location>
        <begin position="414"/>
        <end position="434"/>
    </location>
</feature>
<dbReference type="PROSITE" id="PS50850">
    <property type="entry name" value="MFS"/>
    <property type="match status" value="1"/>
</dbReference>
<dbReference type="RefSeq" id="WP_210303697.1">
    <property type="nucleotide sequence ID" value="NZ_JACIGW010000003.1"/>
</dbReference>
<evidence type="ECO:0000256" key="5">
    <source>
        <dbReference type="SAM" id="MobiDB-lite"/>
    </source>
</evidence>
<keyword evidence="3 6" id="KW-1133">Transmembrane helix</keyword>
<feature type="transmembrane region" description="Helical" evidence="6">
    <location>
        <begin position="81"/>
        <end position="99"/>
    </location>
</feature>
<dbReference type="PROSITE" id="PS00217">
    <property type="entry name" value="SUGAR_TRANSPORT_2"/>
    <property type="match status" value="1"/>
</dbReference>
<feature type="transmembrane region" description="Helical" evidence="6">
    <location>
        <begin position="227"/>
        <end position="247"/>
    </location>
</feature>
<evidence type="ECO:0000313" key="11">
    <source>
        <dbReference type="Proteomes" id="UP000520770"/>
    </source>
</evidence>
<dbReference type="Proteomes" id="UP000524535">
    <property type="component" value="Unassembled WGS sequence"/>
</dbReference>
<dbReference type="PANTHER" id="PTHR23508">
    <property type="entry name" value="CARBOXYLIC ACID TRANSPORTER PROTEIN HOMOLOG"/>
    <property type="match status" value="1"/>
</dbReference>
<dbReference type="PANTHER" id="PTHR23508:SF10">
    <property type="entry name" value="CARBOXYLIC ACID TRANSPORTER PROTEIN HOMOLOG"/>
    <property type="match status" value="1"/>
</dbReference>
<comment type="caution">
    <text evidence="8">The sequence shown here is derived from an EMBL/GenBank/DDBJ whole genome shotgun (WGS) entry which is preliminary data.</text>
</comment>
<feature type="transmembrane region" description="Helical" evidence="6">
    <location>
        <begin position="20"/>
        <end position="46"/>
    </location>
</feature>
<feature type="transmembrane region" description="Helical" evidence="6">
    <location>
        <begin position="105"/>
        <end position="126"/>
    </location>
</feature>
<evidence type="ECO:0000256" key="4">
    <source>
        <dbReference type="ARBA" id="ARBA00023136"/>
    </source>
</evidence>
<comment type="subcellular location">
    <subcellularLocation>
        <location evidence="1">Membrane</location>
        <topology evidence="1">Multi-pass membrane protein</topology>
    </subcellularLocation>
</comment>
<feature type="transmembrane region" description="Helical" evidence="6">
    <location>
        <begin position="262"/>
        <end position="284"/>
    </location>
</feature>
<proteinExistence type="predicted"/>
<dbReference type="InterPro" id="IPR036259">
    <property type="entry name" value="MFS_trans_sf"/>
</dbReference>
<dbReference type="InterPro" id="IPR005829">
    <property type="entry name" value="Sugar_transporter_CS"/>
</dbReference>